<accession>A0A653EV89</accession>
<reference evidence="1" key="1">
    <citation type="submission" date="2019-05" db="EMBL/GenBank/DDBJ databases">
        <authorList>
            <person name="Naeem R."/>
            <person name="Antony C."/>
            <person name="Guan Q."/>
        </authorList>
    </citation>
    <scope>NUCLEOTIDE SEQUENCE</scope>
    <source>
        <strain evidence="1">3</strain>
    </source>
</reference>
<proteinExistence type="predicted"/>
<dbReference type="AlphaFoldDB" id="A0A653EV89"/>
<dbReference type="EMBL" id="LR589309">
    <property type="protein sequence ID" value="VTP01377.1"/>
    <property type="molecule type" value="Genomic_DNA"/>
</dbReference>
<sequence>MAFVTALMVRHSREVGRALVTSEAGQILGCPAKTYADWVNDHVELFVD</sequence>
<organism evidence="1">
    <name type="scientific">Mycobacterium kansasii</name>
    <dbReference type="NCBI Taxonomy" id="1768"/>
    <lineage>
        <taxon>Bacteria</taxon>
        <taxon>Bacillati</taxon>
        <taxon>Actinomycetota</taxon>
        <taxon>Actinomycetes</taxon>
        <taxon>Mycobacteriales</taxon>
        <taxon>Mycobacteriaceae</taxon>
        <taxon>Mycobacterium</taxon>
    </lineage>
</organism>
<name>A0A653EV89_MYCKA</name>
<evidence type="ECO:0000313" key="1">
    <source>
        <dbReference type="EMBL" id="VTP01377.1"/>
    </source>
</evidence>
<dbReference type="GeneID" id="29698157"/>
<protein>
    <submittedName>
        <fullName evidence="1">Uncharacterized protein</fullName>
    </submittedName>
</protein>
<dbReference type="RefSeq" id="WP_155254704.1">
    <property type="nucleotide sequence ID" value="NZ_BLYZ01000003.1"/>
</dbReference>
<gene>
    <name evidence="1" type="ORF">BIN_B_02933</name>
</gene>